<reference evidence="1" key="1">
    <citation type="submission" date="2017-09" db="EMBL/GenBank/DDBJ databases">
        <title>Contemporary evolution of a Lepidopteran species, Heliothis virescens, in response to modern agricultural practices.</title>
        <authorList>
            <person name="Fritz M.L."/>
            <person name="Deyonke A.M."/>
            <person name="Papanicolaou A."/>
            <person name="Micinski S."/>
            <person name="Westbrook J."/>
            <person name="Gould F."/>
        </authorList>
    </citation>
    <scope>NUCLEOTIDE SEQUENCE [LARGE SCALE GENOMIC DNA]</scope>
    <source>
        <strain evidence="1">HvINT-</strain>
        <tissue evidence="1">Whole body</tissue>
    </source>
</reference>
<protein>
    <submittedName>
        <fullName evidence="1">Uncharacterized protein</fullName>
    </submittedName>
</protein>
<organism evidence="1">
    <name type="scientific">Heliothis virescens</name>
    <name type="common">Tobacco budworm moth</name>
    <dbReference type="NCBI Taxonomy" id="7102"/>
    <lineage>
        <taxon>Eukaryota</taxon>
        <taxon>Metazoa</taxon>
        <taxon>Ecdysozoa</taxon>
        <taxon>Arthropoda</taxon>
        <taxon>Hexapoda</taxon>
        <taxon>Insecta</taxon>
        <taxon>Pterygota</taxon>
        <taxon>Neoptera</taxon>
        <taxon>Endopterygota</taxon>
        <taxon>Lepidoptera</taxon>
        <taxon>Glossata</taxon>
        <taxon>Ditrysia</taxon>
        <taxon>Noctuoidea</taxon>
        <taxon>Noctuidae</taxon>
        <taxon>Heliothinae</taxon>
        <taxon>Heliothis</taxon>
    </lineage>
</organism>
<dbReference type="AlphaFoldDB" id="A0A2A4JFI2"/>
<comment type="caution">
    <text evidence="1">The sequence shown here is derived from an EMBL/GenBank/DDBJ whole genome shotgun (WGS) entry which is preliminary data.</text>
</comment>
<proteinExistence type="predicted"/>
<evidence type="ECO:0000313" key="1">
    <source>
        <dbReference type="EMBL" id="PCG70827.1"/>
    </source>
</evidence>
<gene>
    <name evidence="1" type="ORF">B5V51_2548</name>
</gene>
<accession>A0A2A4JFI2</accession>
<name>A0A2A4JFI2_HELVI</name>
<dbReference type="EMBL" id="NWSH01001574">
    <property type="protein sequence ID" value="PCG70827.1"/>
    <property type="molecule type" value="Genomic_DNA"/>
</dbReference>
<sequence length="120" mass="13072">MQDGAPSDVLVAVWVVVPLHHSPPETGGRCSKSLYFVQAILSPICCREVHGESELAAAAVLRIPLSHAESQVNPFEAGWLKDSSLESLRKVLMLLMTSCRSKVALTSNAGSPLWRYVSRE</sequence>